<evidence type="ECO:0000259" key="16">
    <source>
        <dbReference type="Pfam" id="PF16923"/>
    </source>
</evidence>
<evidence type="ECO:0000256" key="14">
    <source>
        <dbReference type="SAM" id="SignalP"/>
    </source>
</evidence>
<comment type="similarity">
    <text evidence="2 12">Belongs to the glycosyl hydrolase 63 family.</text>
</comment>
<evidence type="ECO:0000256" key="10">
    <source>
        <dbReference type="ARBA" id="ARBA00023295"/>
    </source>
</evidence>
<keyword evidence="10 12" id="KW-0326">Glycosidase</keyword>
<sequence length="828" mass="93130">MRLPSSLLALLVAILPLVRPVDAVTENLSTKNASLLWGPYRPNLYMGIRSRVPGSLLAGLMWGQLEEMEAKLRHNVDIGAGMARYGWTAYDTREGGSQIIEDVQNKIDITTEFIKKYDGPRAGNWALRIRGIPREDAPSDLKTSVVVYIGMESMETCPKCKLQASEQLGADEDTSVHAANMWIEHPQLGTAGMHIPSSVSGNGRHEPMVVKSLNITEDKMWQAKSAFLETLKDQRKGKDGKPVDTMLHNDPGIGNMHFVQMTCHGKFEFDVLYSSHAASHAMTSAELTRDLGSTVKSFGRIFVQVFGLKAPFQTDQHLEFAKYALSNLFAGLGYFHGTSQVDTSKKAIYAETTAKFWEKSEEARKHSTPEIRGPYELLTHTPSRAVFPRGFLWDEGFHLLSVLEWDADLAVEVIRSWLSLMDDDGWIGREQVVGAEAESATPADAITQFPHIANPPTLFLAVSKFIELLKGDKKYYGHESWYLVKSGAGKMFLTEIYPLLKKHYEWFRKSQSGDVEAHSVPSANLNEGYRWRGRTPETNVASGLDDYPRAEPPDITELHLDALCWVGVMSRVLEKTAFFTGSTHDAFKYQDHTRAIKKNIDTLHWNPTENLYCDTIVHDDTHTYVCHRGYLSLFPLLTGFLHAAHPSLPAVLSLLRDPSHLWTPHGIRSLSPSSKKYGVGENFWRSPIWININFLLLQNLLILAQTPGPEQARAKEIYTELRVNVVNTVFESWKDSGYLWEQYDPAGGHGQRTQHFTGWTALVVQIMAMPDLSGGQGYREKVKEYYEDVKVRGDVRGGKAVGLAVVGMAFVYVTRRRFAGTLRGWRRR</sequence>
<keyword evidence="8" id="KW-0472">Membrane</keyword>
<organism evidence="17">
    <name type="scientific">Shiraia sp. SUPER-H168</name>
    <dbReference type="NCBI Taxonomy" id="485399"/>
    <lineage>
        <taxon>Eukaryota</taxon>
        <taxon>Fungi</taxon>
        <taxon>Dikarya</taxon>
        <taxon>Ascomycota</taxon>
        <taxon>Pezizomycotina</taxon>
        <taxon>Dothideomycetes</taxon>
        <taxon>Pleosporomycetidae</taxon>
        <taxon>Pleosporales</taxon>
        <taxon>Shiraiaceae</taxon>
        <taxon>Shiraia</taxon>
    </lineage>
</organism>
<feature type="chain" id="PRO_5014159244" description="Mannosyl-oligosaccharide glucosidase" evidence="14">
    <location>
        <begin position="24"/>
        <end position="828"/>
    </location>
</feature>
<name>A0A2H4UZN9_9PLEO</name>
<keyword evidence="7" id="KW-1133">Transmembrane helix</keyword>
<evidence type="ECO:0000256" key="6">
    <source>
        <dbReference type="ARBA" id="ARBA00022968"/>
    </source>
</evidence>
<evidence type="ECO:0000256" key="4">
    <source>
        <dbReference type="ARBA" id="ARBA00022801"/>
    </source>
</evidence>
<keyword evidence="14" id="KW-0732">Signal</keyword>
<dbReference type="InterPro" id="IPR038518">
    <property type="entry name" value="Glyco_hydro_63N_sf"/>
</dbReference>
<keyword evidence="6" id="KW-0735">Signal-anchor</keyword>
<accession>A0A2H4UZN9</accession>
<dbReference type="SUPFAM" id="SSF48208">
    <property type="entry name" value="Six-hairpin glycosidases"/>
    <property type="match status" value="1"/>
</dbReference>
<dbReference type="EC" id="3.2.1.106" evidence="11 12"/>
<keyword evidence="3" id="KW-0812">Transmembrane</keyword>
<evidence type="ECO:0000256" key="3">
    <source>
        <dbReference type="ARBA" id="ARBA00022692"/>
    </source>
</evidence>
<evidence type="ECO:0000256" key="8">
    <source>
        <dbReference type="ARBA" id="ARBA00023136"/>
    </source>
</evidence>
<dbReference type="Pfam" id="PF16923">
    <property type="entry name" value="Glyco_hydro_63N"/>
    <property type="match status" value="1"/>
</dbReference>
<evidence type="ECO:0000256" key="2">
    <source>
        <dbReference type="ARBA" id="ARBA00010833"/>
    </source>
</evidence>
<comment type="function">
    <text evidence="12">Cleaves the distal alpha 1,2-linked glucose residue from the Glc(3)Man(9)GlcNAc(2) oligosaccharide precursor.</text>
</comment>
<evidence type="ECO:0000256" key="11">
    <source>
        <dbReference type="ARBA" id="ARBA00038888"/>
    </source>
</evidence>
<evidence type="ECO:0000259" key="15">
    <source>
        <dbReference type="Pfam" id="PF03200"/>
    </source>
</evidence>
<evidence type="ECO:0000313" key="17">
    <source>
        <dbReference type="EMBL" id="AUA60225.1"/>
    </source>
</evidence>
<keyword evidence="9 13" id="KW-0325">Glycoprotein</keyword>
<dbReference type="GO" id="GO:0005789">
    <property type="term" value="C:endoplasmic reticulum membrane"/>
    <property type="evidence" value="ECO:0007669"/>
    <property type="project" value="UniProtKB-SubCell"/>
</dbReference>
<evidence type="ECO:0000256" key="1">
    <source>
        <dbReference type="ARBA" id="ARBA00004648"/>
    </source>
</evidence>
<comment type="catalytic activity">
    <reaction evidence="12">
        <text>N(4)-(alpha-D-Glc-(1-&gt;2)-alpha-D-Glc-(1-&gt;3)-alpha-D-Glc-(1-&gt;3)-alpha-D-Man-(1-&gt;2)-alpha-D-Man-(1-&gt;2)-alpha-D-Man-(1-&gt;3)-[alpha-D-Man-(1-&gt;2)-alpha-D-Man-(1-&gt;3)-[alpha-D-Man-(1-&gt;2)-alpha-D-Man-(1-&gt;6)]-alpha-D-Man-(1-&gt;6)]-beta-D-Man-(1-&gt;4)-beta-D-GlcNAc-(1-&gt;4)-beta-D-GlcNAc)-L-asparaginyl-[protein] + H2O = N(4)-(alpha-D-Glc-(1-&gt;3)-alpha-D-Glc-(1-&gt;3)-alpha-D-Man-(1-&gt;2)-alpha-D-Man-(1-&gt;2)-alpha-D-Man-(1-&gt;3)-[alpha-D-Man-(1-&gt;2)-alpha-D-Man-(1-&gt;3)-[alpha-D-Man-(1-&gt;2)-alpha-D-Man-(1-&gt;6)]-alpha-D-Man-(1-&gt;6)]-beta-D-Man-(1-&gt;4)-beta-D-GlcNAc-(1-&gt;4)-beta-D-GlcNAc)-L-asparaginyl-[protein] + beta-D-glucose</text>
        <dbReference type="Rhea" id="RHEA:55988"/>
        <dbReference type="Rhea" id="RHEA-COMP:12806"/>
        <dbReference type="Rhea" id="RHEA-COMP:14355"/>
        <dbReference type="ChEBI" id="CHEBI:15377"/>
        <dbReference type="ChEBI" id="CHEBI:15903"/>
        <dbReference type="ChEBI" id="CHEBI:59082"/>
        <dbReference type="ChEBI" id="CHEBI:132537"/>
        <dbReference type="EC" id="3.2.1.106"/>
    </reaction>
</comment>
<reference evidence="17" key="1">
    <citation type="submission" date="2017-07" db="EMBL/GenBank/DDBJ databases">
        <title>Enhanced hypocrellin production of Shiraia sp. SUPER-H168 by overexpression of alpha-amylase gene.</title>
        <authorList>
            <person name="Gao R."/>
        </authorList>
    </citation>
    <scope>NUCLEOTIDE SEQUENCE</scope>
</reference>
<dbReference type="Gene3D" id="1.50.10.10">
    <property type="match status" value="1"/>
</dbReference>
<evidence type="ECO:0000256" key="13">
    <source>
        <dbReference type="RuleBase" id="RU369107"/>
    </source>
</evidence>
<evidence type="ECO:0000256" key="5">
    <source>
        <dbReference type="ARBA" id="ARBA00022824"/>
    </source>
</evidence>
<dbReference type="Gene3D" id="2.70.98.110">
    <property type="entry name" value="Glycosyl hydrolase family 63, N-terminal domain"/>
    <property type="match status" value="1"/>
</dbReference>
<feature type="domain" description="Glycosyl hydrolase family 63 N-terminal" evidence="16">
    <location>
        <begin position="34"/>
        <end position="235"/>
    </location>
</feature>
<dbReference type="InterPro" id="IPR031631">
    <property type="entry name" value="Glyco_hydro_63N"/>
</dbReference>
<dbReference type="InterPro" id="IPR031335">
    <property type="entry name" value="Glyco_hydro_63_C"/>
</dbReference>
<dbReference type="InterPro" id="IPR004888">
    <property type="entry name" value="Glycoside_hydrolase_63"/>
</dbReference>
<dbReference type="InterPro" id="IPR008928">
    <property type="entry name" value="6-hairpin_glycosidase_sf"/>
</dbReference>
<evidence type="ECO:0000256" key="12">
    <source>
        <dbReference type="RuleBase" id="RU368089"/>
    </source>
</evidence>
<comment type="pathway">
    <text evidence="13">Glycan metabolism; N-glycan degradation.</text>
</comment>
<dbReference type="PANTHER" id="PTHR10412:SF11">
    <property type="entry name" value="MANNOSYL-OLIGOSACCHARIDE GLUCOSIDASE"/>
    <property type="match status" value="1"/>
</dbReference>
<keyword evidence="5 12" id="KW-0256">Endoplasmic reticulum</keyword>
<proteinExistence type="evidence at transcript level"/>
<comment type="subcellular location">
    <subcellularLocation>
        <location evidence="1 12">Endoplasmic reticulum membrane</location>
        <topology evidence="1 12">Single-pass type II membrane protein</topology>
    </subcellularLocation>
</comment>
<dbReference type="GO" id="GO:0006487">
    <property type="term" value="P:protein N-linked glycosylation"/>
    <property type="evidence" value="ECO:0007669"/>
    <property type="project" value="UniProtKB-UniRule"/>
</dbReference>
<keyword evidence="4 12" id="KW-0378">Hydrolase</keyword>
<feature type="signal peptide" evidence="14">
    <location>
        <begin position="1"/>
        <end position="23"/>
    </location>
</feature>
<dbReference type="InterPro" id="IPR012341">
    <property type="entry name" value="6hp_glycosidase-like_sf"/>
</dbReference>
<feature type="domain" description="Glycosyl hydrolase family 63 C-terminal" evidence="15">
    <location>
        <begin position="283"/>
        <end position="769"/>
    </location>
</feature>
<evidence type="ECO:0000256" key="7">
    <source>
        <dbReference type="ARBA" id="ARBA00022989"/>
    </source>
</evidence>
<protein>
    <recommendedName>
        <fullName evidence="11 12">Mannosyl-oligosaccharide glucosidase</fullName>
        <ecNumber evidence="11 12">3.2.1.106</ecNumber>
    </recommendedName>
    <alternativeName>
        <fullName evidence="13">Glucosidase I</fullName>
    </alternativeName>
</protein>
<dbReference type="GO" id="GO:0004573">
    <property type="term" value="F:Glc3Man9GlcNAc2 oligosaccharide glucosidase activity"/>
    <property type="evidence" value="ECO:0007669"/>
    <property type="project" value="UniProtKB-UniRule"/>
</dbReference>
<dbReference type="Pfam" id="PF03200">
    <property type="entry name" value="Glyco_hydro_63"/>
    <property type="match status" value="1"/>
</dbReference>
<evidence type="ECO:0000256" key="9">
    <source>
        <dbReference type="ARBA" id="ARBA00023180"/>
    </source>
</evidence>
<dbReference type="PANTHER" id="PTHR10412">
    <property type="entry name" value="MANNOSYL-OLIGOSACCHARIDE GLUCOSIDASE"/>
    <property type="match status" value="1"/>
</dbReference>
<dbReference type="GO" id="GO:0009311">
    <property type="term" value="P:oligosaccharide metabolic process"/>
    <property type="evidence" value="ECO:0007669"/>
    <property type="project" value="UniProtKB-UniRule"/>
</dbReference>
<dbReference type="EMBL" id="MF535184">
    <property type="protein sequence ID" value="AUA60225.1"/>
    <property type="molecule type" value="mRNA"/>
</dbReference>
<dbReference type="AlphaFoldDB" id="A0A2H4UZN9"/>